<feature type="transmembrane region" description="Helical" evidence="5">
    <location>
        <begin position="234"/>
        <end position="258"/>
    </location>
</feature>
<dbReference type="OrthoDB" id="10062876at2759"/>
<evidence type="ECO:0000256" key="2">
    <source>
        <dbReference type="ARBA" id="ARBA00022692"/>
    </source>
</evidence>
<dbReference type="GO" id="GO:0015171">
    <property type="term" value="F:amino acid transmembrane transporter activity"/>
    <property type="evidence" value="ECO:0007669"/>
    <property type="project" value="TreeGrafter"/>
</dbReference>
<dbReference type="AlphaFoldDB" id="A0A1V8SN18"/>
<feature type="transmembrane region" description="Helical" evidence="5">
    <location>
        <begin position="116"/>
        <end position="135"/>
    </location>
</feature>
<feature type="transmembrane region" description="Helical" evidence="5">
    <location>
        <begin position="47"/>
        <end position="66"/>
    </location>
</feature>
<organism evidence="7 8">
    <name type="scientific">Cryoendolithus antarcticus</name>
    <dbReference type="NCBI Taxonomy" id="1507870"/>
    <lineage>
        <taxon>Eukaryota</taxon>
        <taxon>Fungi</taxon>
        <taxon>Dikarya</taxon>
        <taxon>Ascomycota</taxon>
        <taxon>Pezizomycotina</taxon>
        <taxon>Dothideomycetes</taxon>
        <taxon>Dothideomycetidae</taxon>
        <taxon>Cladosporiales</taxon>
        <taxon>Cladosporiaceae</taxon>
        <taxon>Cryoendolithus</taxon>
    </lineage>
</organism>
<dbReference type="Pfam" id="PF00324">
    <property type="entry name" value="AA_permease"/>
    <property type="match status" value="1"/>
</dbReference>
<dbReference type="EMBL" id="NAJO01000034">
    <property type="protein sequence ID" value="OQO00555.1"/>
    <property type="molecule type" value="Genomic_DNA"/>
</dbReference>
<protein>
    <recommendedName>
        <fullName evidence="6">Amino acid permease/ SLC12A domain-containing protein</fullName>
    </recommendedName>
</protein>
<dbReference type="PANTHER" id="PTHR43341">
    <property type="entry name" value="AMINO ACID PERMEASE"/>
    <property type="match status" value="1"/>
</dbReference>
<dbReference type="InterPro" id="IPR004841">
    <property type="entry name" value="AA-permease/SLC12A_dom"/>
</dbReference>
<evidence type="ECO:0000259" key="6">
    <source>
        <dbReference type="Pfam" id="PF00324"/>
    </source>
</evidence>
<dbReference type="PANTHER" id="PTHR43341:SF6">
    <property type="entry name" value="AMINO ACID TRANSPORTER (EUROFUNG)"/>
    <property type="match status" value="1"/>
</dbReference>
<dbReference type="STRING" id="1507870.A0A1V8SN18"/>
<name>A0A1V8SN18_9PEZI</name>
<feature type="transmembrane region" description="Helical" evidence="5">
    <location>
        <begin position="375"/>
        <end position="396"/>
    </location>
</feature>
<evidence type="ECO:0000313" key="7">
    <source>
        <dbReference type="EMBL" id="OQO00555.1"/>
    </source>
</evidence>
<feature type="transmembrane region" description="Helical" evidence="5">
    <location>
        <begin position="72"/>
        <end position="88"/>
    </location>
</feature>
<comment type="subcellular location">
    <subcellularLocation>
        <location evidence="1">Membrane</location>
        <topology evidence="1">Multi-pass membrane protein</topology>
    </subcellularLocation>
</comment>
<feature type="transmembrane region" description="Helical" evidence="5">
    <location>
        <begin position="454"/>
        <end position="476"/>
    </location>
</feature>
<dbReference type="GO" id="GO:0016020">
    <property type="term" value="C:membrane"/>
    <property type="evidence" value="ECO:0007669"/>
    <property type="project" value="UniProtKB-SubCell"/>
</dbReference>
<dbReference type="Proteomes" id="UP000192596">
    <property type="component" value="Unassembled WGS sequence"/>
</dbReference>
<accession>A0A1V8SN18</accession>
<feature type="transmembrane region" description="Helical" evidence="5">
    <location>
        <begin position="279"/>
        <end position="296"/>
    </location>
</feature>
<dbReference type="Gene3D" id="1.20.1740.10">
    <property type="entry name" value="Amino acid/polyamine transporter I"/>
    <property type="match status" value="1"/>
</dbReference>
<feature type="transmembrane region" description="Helical" evidence="5">
    <location>
        <begin position="187"/>
        <end position="207"/>
    </location>
</feature>
<evidence type="ECO:0000256" key="5">
    <source>
        <dbReference type="SAM" id="Phobius"/>
    </source>
</evidence>
<evidence type="ECO:0000256" key="4">
    <source>
        <dbReference type="ARBA" id="ARBA00023136"/>
    </source>
</evidence>
<evidence type="ECO:0000313" key="8">
    <source>
        <dbReference type="Proteomes" id="UP000192596"/>
    </source>
</evidence>
<feature type="transmembrane region" description="Helical" evidence="5">
    <location>
        <begin position="408"/>
        <end position="433"/>
    </location>
</feature>
<keyword evidence="2 5" id="KW-0812">Transmembrane</keyword>
<keyword evidence="3 5" id="KW-1133">Transmembrane helix</keyword>
<feature type="transmembrane region" description="Helical" evidence="5">
    <location>
        <begin position="482"/>
        <end position="502"/>
    </location>
</feature>
<evidence type="ECO:0000256" key="3">
    <source>
        <dbReference type="ARBA" id="ARBA00022989"/>
    </source>
</evidence>
<dbReference type="InParanoid" id="A0A1V8SN18"/>
<feature type="domain" description="Amino acid permease/ SLC12A" evidence="6">
    <location>
        <begin position="45"/>
        <end position="509"/>
    </location>
</feature>
<dbReference type="InterPro" id="IPR050524">
    <property type="entry name" value="APC_YAT"/>
</dbReference>
<comment type="caution">
    <text evidence="7">The sequence shown here is derived from an EMBL/GenBank/DDBJ whole genome shotgun (WGS) entry which is preliminary data.</text>
</comment>
<reference evidence="8" key="1">
    <citation type="submission" date="2017-03" db="EMBL/GenBank/DDBJ databases">
        <title>Genomes of endolithic fungi from Antarctica.</title>
        <authorList>
            <person name="Coleine C."/>
            <person name="Masonjones S."/>
            <person name="Stajich J.E."/>
        </authorList>
    </citation>
    <scope>NUCLEOTIDE SEQUENCE [LARGE SCALE GENOMIC DNA]</scope>
    <source>
        <strain evidence="8">CCFEE 5527</strain>
    </source>
</reference>
<keyword evidence="8" id="KW-1185">Reference proteome</keyword>
<evidence type="ECO:0000256" key="1">
    <source>
        <dbReference type="ARBA" id="ARBA00004141"/>
    </source>
</evidence>
<dbReference type="PIRSF" id="PIRSF006060">
    <property type="entry name" value="AA_transporter"/>
    <property type="match status" value="1"/>
</dbReference>
<proteinExistence type="predicted"/>
<feature type="transmembrane region" description="Helical" evidence="5">
    <location>
        <begin position="334"/>
        <end position="354"/>
    </location>
</feature>
<sequence length="558" mass="61398">MDEKTSSKVEGAPASPDASFAAEGDSVLITAGSGHLKRDLGPAQVQLYAIGAAIGTGVFVAMGSSLPTGGPAGLFLGFALWAVVMYGINECYAEMVCYAPVPAPFTRFAAEWVDEALGFAVSWAFYFNQAFLIPFEITALHRLIGFWTDKMPVEATTFAVIALYALFNCLSVKWFGISEFYLSMGKLILILLTFAFTFITMLGGNPLNDRYGFRYWQNPGAFAEFLTEGRTGRFLGTLNCMTYATFTICGPEFVSMVAAETRSPRLVLPNAFSSFKYRLLFFFCGAALAMGIVIPYDDATLNGILSGDLAGGGTSAASPYVIAMRRMKISGLPHFFNAFVMTSVFSCGNGYVFSSSRTLYTMALAGRAPRFFTKTFRGVPVYAVMVALGFCLLTLLGVSSNTSKVMGYFIALVTCNQLLCYMSTCITYLYFYYGMKRQGLSRDILPYRSVLQPYAAYVGVVMTIVMILLLGFYVFFPGQWSIMWFFLNYAFIGVFIVAYVGWKVIHGTKLRSIGDADFGLAGAVKEIDDYEELIEFNMTGYSGWLDRIFGGMRQPKKI</sequence>
<gene>
    <name evidence="7" type="ORF">B0A48_13045</name>
</gene>
<feature type="transmembrane region" description="Helical" evidence="5">
    <location>
        <begin position="155"/>
        <end position="175"/>
    </location>
</feature>
<keyword evidence="4 5" id="KW-0472">Membrane</keyword>